<comment type="pathway">
    <text evidence="1">Glycan metabolism; pectin degradation; 2-dehydro-3-deoxy-D-gluconate from pectin: step 1/5.</text>
</comment>
<comment type="caution">
    <text evidence="7">The sequence shown here is derived from an EMBL/GenBank/DDBJ whole genome shotgun (WGS) entry which is preliminary data.</text>
</comment>
<dbReference type="PANTHER" id="PTHR31321:SF134">
    <property type="entry name" value="PECTINESTERASE"/>
    <property type="match status" value="1"/>
</dbReference>
<proteinExistence type="inferred from homology"/>
<dbReference type="GO" id="GO:0045490">
    <property type="term" value="P:pectin catabolic process"/>
    <property type="evidence" value="ECO:0007669"/>
    <property type="project" value="TreeGrafter"/>
</dbReference>
<comment type="similarity">
    <text evidence="2">Belongs to the pectinesterase family.</text>
</comment>
<keyword evidence="4" id="KW-0378">Hydrolase</keyword>
<sequence length="135" mass="14776">MYVVDHAGTGQYRTIQEAINAVPDNNNGWDTATSGALIGGDKSAFYRCGAESLQDTLCDYHGRLHCFIEGGVDFIFGYAQSLYDNCHINVIKGDWSGPGWVTAQGRQKGYRWDGFVFKYCTITGNAGAVTYLGRA</sequence>
<reference evidence="7" key="2">
    <citation type="submission" date="2023-06" db="EMBL/GenBank/DDBJ databases">
        <authorList>
            <person name="Ma L."/>
            <person name="Liu K.-W."/>
            <person name="Li Z."/>
            <person name="Hsiao Y.-Y."/>
            <person name="Qi Y."/>
            <person name="Fu T."/>
            <person name="Tang G."/>
            <person name="Zhang D."/>
            <person name="Sun W.-H."/>
            <person name="Liu D.-K."/>
            <person name="Li Y."/>
            <person name="Chen G.-Z."/>
            <person name="Liu X.-D."/>
            <person name="Liao X.-Y."/>
            <person name="Jiang Y.-T."/>
            <person name="Yu X."/>
            <person name="Hao Y."/>
            <person name="Huang J."/>
            <person name="Zhao X.-W."/>
            <person name="Ke S."/>
            <person name="Chen Y.-Y."/>
            <person name="Wu W.-L."/>
            <person name="Hsu J.-L."/>
            <person name="Lin Y.-F."/>
            <person name="Huang M.-D."/>
            <person name="Li C.-Y."/>
            <person name="Huang L."/>
            <person name="Wang Z.-W."/>
            <person name="Zhao X."/>
            <person name="Zhong W.-Y."/>
            <person name="Peng D.-H."/>
            <person name="Ahmad S."/>
            <person name="Lan S."/>
            <person name="Zhang J.-S."/>
            <person name="Tsai W.-C."/>
            <person name="Van De Peer Y."/>
            <person name="Liu Z.-J."/>
        </authorList>
    </citation>
    <scope>NUCLEOTIDE SEQUENCE</scope>
    <source>
        <strain evidence="7">CP</strain>
        <tissue evidence="7">Leaves</tissue>
    </source>
</reference>
<dbReference type="GO" id="GO:0042545">
    <property type="term" value="P:cell wall modification"/>
    <property type="evidence" value="ECO:0007669"/>
    <property type="project" value="InterPro"/>
</dbReference>
<protein>
    <recommendedName>
        <fullName evidence="3">pectinesterase</fullName>
        <ecNumber evidence="3">3.1.1.11</ecNumber>
    </recommendedName>
</protein>
<evidence type="ECO:0000256" key="2">
    <source>
        <dbReference type="ARBA" id="ARBA00008891"/>
    </source>
</evidence>
<evidence type="ECO:0000256" key="4">
    <source>
        <dbReference type="ARBA" id="ARBA00022801"/>
    </source>
</evidence>
<dbReference type="PANTHER" id="PTHR31321">
    <property type="entry name" value="ACYL-COA THIOESTER HYDROLASE YBHC-RELATED"/>
    <property type="match status" value="1"/>
</dbReference>
<dbReference type="InterPro" id="IPR000070">
    <property type="entry name" value="Pectinesterase_cat"/>
</dbReference>
<evidence type="ECO:0000256" key="5">
    <source>
        <dbReference type="ARBA" id="ARBA00023085"/>
    </source>
</evidence>
<reference evidence="7" key="1">
    <citation type="journal article" date="2023" name="Nat. Commun.">
        <title>Diploid and tetraploid genomes of Acorus and the evolution of monocots.</title>
        <authorList>
            <person name="Ma L."/>
            <person name="Liu K.W."/>
            <person name="Li Z."/>
            <person name="Hsiao Y.Y."/>
            <person name="Qi Y."/>
            <person name="Fu T."/>
            <person name="Tang G.D."/>
            <person name="Zhang D."/>
            <person name="Sun W.H."/>
            <person name="Liu D.K."/>
            <person name="Li Y."/>
            <person name="Chen G.Z."/>
            <person name="Liu X.D."/>
            <person name="Liao X.Y."/>
            <person name="Jiang Y.T."/>
            <person name="Yu X."/>
            <person name="Hao Y."/>
            <person name="Huang J."/>
            <person name="Zhao X.W."/>
            <person name="Ke S."/>
            <person name="Chen Y.Y."/>
            <person name="Wu W.L."/>
            <person name="Hsu J.L."/>
            <person name="Lin Y.F."/>
            <person name="Huang M.D."/>
            <person name="Li C.Y."/>
            <person name="Huang L."/>
            <person name="Wang Z.W."/>
            <person name="Zhao X."/>
            <person name="Zhong W.Y."/>
            <person name="Peng D.H."/>
            <person name="Ahmad S."/>
            <person name="Lan S."/>
            <person name="Zhang J.S."/>
            <person name="Tsai W.C."/>
            <person name="Van de Peer Y."/>
            <person name="Liu Z.J."/>
        </authorList>
    </citation>
    <scope>NUCLEOTIDE SEQUENCE</scope>
    <source>
        <strain evidence="7">CP</strain>
    </source>
</reference>
<evidence type="ECO:0000256" key="1">
    <source>
        <dbReference type="ARBA" id="ARBA00005184"/>
    </source>
</evidence>
<dbReference type="Proteomes" id="UP001180020">
    <property type="component" value="Unassembled WGS sequence"/>
</dbReference>
<dbReference type="InterPro" id="IPR011050">
    <property type="entry name" value="Pectin_lyase_fold/virulence"/>
</dbReference>
<dbReference type="EC" id="3.1.1.11" evidence="3"/>
<dbReference type="SUPFAM" id="SSF51126">
    <property type="entry name" value="Pectin lyase-like"/>
    <property type="match status" value="1"/>
</dbReference>
<dbReference type="AlphaFoldDB" id="A0AAV9EZT4"/>
<evidence type="ECO:0000313" key="8">
    <source>
        <dbReference type="Proteomes" id="UP001180020"/>
    </source>
</evidence>
<accession>A0AAV9EZT4</accession>
<dbReference type="Gene3D" id="2.160.20.10">
    <property type="entry name" value="Single-stranded right-handed beta-helix, Pectin lyase-like"/>
    <property type="match status" value="2"/>
</dbReference>
<gene>
    <name evidence="7" type="primary">PME8</name>
    <name evidence="7" type="ORF">QJS10_CPA05g00187</name>
</gene>
<keyword evidence="8" id="KW-1185">Reference proteome</keyword>
<dbReference type="InterPro" id="IPR012334">
    <property type="entry name" value="Pectin_lyas_fold"/>
</dbReference>
<dbReference type="EMBL" id="JAUJYO010000005">
    <property type="protein sequence ID" value="KAK1317573.1"/>
    <property type="molecule type" value="Genomic_DNA"/>
</dbReference>
<dbReference type="Pfam" id="PF01095">
    <property type="entry name" value="Pectinesterase"/>
    <property type="match status" value="1"/>
</dbReference>
<dbReference type="GO" id="GO:0030599">
    <property type="term" value="F:pectinesterase activity"/>
    <property type="evidence" value="ECO:0007669"/>
    <property type="project" value="UniProtKB-EC"/>
</dbReference>
<feature type="domain" description="Pectinesterase catalytic" evidence="6">
    <location>
        <begin position="38"/>
        <end position="134"/>
    </location>
</feature>
<name>A0AAV9EZT4_ACOCL</name>
<evidence type="ECO:0000313" key="7">
    <source>
        <dbReference type="EMBL" id="KAK1317573.1"/>
    </source>
</evidence>
<evidence type="ECO:0000259" key="6">
    <source>
        <dbReference type="Pfam" id="PF01095"/>
    </source>
</evidence>
<keyword evidence="5" id="KW-0063">Aspartyl esterase</keyword>
<organism evidence="7 8">
    <name type="scientific">Acorus calamus</name>
    <name type="common">Sweet flag</name>
    <dbReference type="NCBI Taxonomy" id="4465"/>
    <lineage>
        <taxon>Eukaryota</taxon>
        <taxon>Viridiplantae</taxon>
        <taxon>Streptophyta</taxon>
        <taxon>Embryophyta</taxon>
        <taxon>Tracheophyta</taxon>
        <taxon>Spermatophyta</taxon>
        <taxon>Magnoliopsida</taxon>
        <taxon>Liliopsida</taxon>
        <taxon>Acoraceae</taxon>
        <taxon>Acorus</taxon>
    </lineage>
</organism>
<evidence type="ECO:0000256" key="3">
    <source>
        <dbReference type="ARBA" id="ARBA00013229"/>
    </source>
</evidence>